<dbReference type="GO" id="GO:0000814">
    <property type="term" value="C:ESCRT II complex"/>
    <property type="evidence" value="ECO:0007669"/>
    <property type="project" value="UniProtKB-UniRule"/>
</dbReference>
<dbReference type="OrthoDB" id="271448at2759"/>
<dbReference type="InterPro" id="IPR036388">
    <property type="entry name" value="WH-like_DNA-bd_sf"/>
</dbReference>
<dbReference type="InParanoid" id="A8NKF3"/>
<evidence type="ECO:0000256" key="3">
    <source>
        <dbReference type="ARBA" id="ARBA00022723"/>
    </source>
</evidence>
<keyword evidence="8" id="KW-0175">Coiled coil</keyword>
<keyword evidence="5" id="KW-0862">Zinc</keyword>
<dbReference type="GO" id="GO:0043328">
    <property type="term" value="P:protein transport to vacuole involved in ubiquitin-dependent protein catabolic process via the multivesicular body sorting pathway"/>
    <property type="evidence" value="ECO:0007669"/>
    <property type="project" value="UniProtKB-UniRule"/>
</dbReference>
<evidence type="ECO:0000313" key="12">
    <source>
        <dbReference type="Proteomes" id="UP000001861"/>
    </source>
</evidence>
<dbReference type="InterPro" id="IPR040608">
    <property type="entry name" value="Snf8/Vps36"/>
</dbReference>
<dbReference type="PANTHER" id="PTHR13128">
    <property type="entry name" value="VACUOLAR PROTEIN-SORTING-ASSOCIATED PROTEIN 36"/>
    <property type="match status" value="1"/>
</dbReference>
<evidence type="ECO:0000256" key="9">
    <source>
        <dbReference type="SAM" id="MobiDB-lite"/>
    </source>
</evidence>
<comment type="subcellular location">
    <subcellularLocation>
        <location evidence="7">Cytoplasm</location>
    </subcellularLocation>
    <subcellularLocation>
        <location evidence="7">Endosome</location>
    </subcellularLocation>
</comment>
<dbReference type="GO" id="GO:0032266">
    <property type="term" value="F:phosphatidylinositol-3-phosphate binding"/>
    <property type="evidence" value="ECO:0007669"/>
    <property type="project" value="UniProtKB-UniRule"/>
</dbReference>
<keyword evidence="7" id="KW-0963">Cytoplasm</keyword>
<dbReference type="PANTHER" id="PTHR13128:SF12">
    <property type="entry name" value="VACUOLAR PROTEIN-SORTING-ASSOCIATED PROTEIN 36"/>
    <property type="match status" value="1"/>
</dbReference>
<evidence type="ECO:0000256" key="2">
    <source>
        <dbReference type="ARBA" id="ARBA00022448"/>
    </source>
</evidence>
<dbReference type="InterPro" id="IPR011993">
    <property type="entry name" value="PH-like_dom_sf"/>
</dbReference>
<keyword evidence="4" id="KW-0863">Zinc-finger</keyword>
<dbReference type="Gene3D" id="6.10.140.260">
    <property type="match status" value="1"/>
</dbReference>
<evidence type="ECO:0000256" key="7">
    <source>
        <dbReference type="RuleBase" id="RU367095"/>
    </source>
</evidence>
<evidence type="ECO:0000256" key="1">
    <source>
        <dbReference type="ARBA" id="ARBA00009697"/>
    </source>
</evidence>
<dbReference type="SUPFAM" id="SSF50729">
    <property type="entry name" value="PH domain-like"/>
    <property type="match status" value="2"/>
</dbReference>
<dbReference type="GeneID" id="6010948"/>
<dbReference type="FunCoup" id="A8NKF3">
    <property type="interactions" value="127"/>
</dbReference>
<dbReference type="PROSITE" id="PS51495">
    <property type="entry name" value="GLUE"/>
    <property type="match status" value="1"/>
</dbReference>
<evidence type="ECO:0000256" key="8">
    <source>
        <dbReference type="SAM" id="Coils"/>
    </source>
</evidence>
<dbReference type="RefSeq" id="XP_001834433.2">
    <property type="nucleotide sequence ID" value="XM_001834381.2"/>
</dbReference>
<accession>A8NKF3</accession>
<evidence type="ECO:0000256" key="5">
    <source>
        <dbReference type="ARBA" id="ARBA00022833"/>
    </source>
</evidence>
<dbReference type="GO" id="GO:0008270">
    <property type="term" value="F:zinc ion binding"/>
    <property type="evidence" value="ECO:0007669"/>
    <property type="project" value="UniProtKB-KW"/>
</dbReference>
<dbReference type="InterPro" id="IPR021648">
    <property type="entry name" value="GLUE_dom"/>
</dbReference>
<evidence type="ECO:0000259" key="10">
    <source>
        <dbReference type="PROSITE" id="PS51495"/>
    </source>
</evidence>
<evidence type="ECO:0000313" key="11">
    <source>
        <dbReference type="EMBL" id="EAU87410.2"/>
    </source>
</evidence>
<dbReference type="eggNOG" id="KOG2760">
    <property type="taxonomic scope" value="Eukaryota"/>
</dbReference>
<dbReference type="OMA" id="RVCYVDH"/>
<dbReference type="GO" id="GO:0043130">
    <property type="term" value="F:ubiquitin binding"/>
    <property type="evidence" value="ECO:0007669"/>
    <property type="project" value="UniProtKB-UniRule"/>
</dbReference>
<comment type="caution">
    <text evidence="11">The sequence shown here is derived from an EMBL/GenBank/DDBJ whole genome shotgun (WGS) entry which is preliminary data.</text>
</comment>
<dbReference type="Pfam" id="PF04157">
    <property type="entry name" value="EAP30"/>
    <property type="match status" value="1"/>
</dbReference>
<keyword evidence="2 7" id="KW-0813">Transport</keyword>
<dbReference type="AlphaFoldDB" id="A8NKF3"/>
<protein>
    <recommendedName>
        <fullName evidence="7">Vacuolar protein-sorting-associated protein 36</fullName>
    </recommendedName>
    <alternativeName>
        <fullName evidence="7">ESCRT-II complex subunit VPS36</fullName>
    </alternativeName>
</protein>
<gene>
    <name evidence="11" type="ORF">CC1G_02169</name>
</gene>
<name>A8NKF3_COPC7</name>
<dbReference type="Proteomes" id="UP000001861">
    <property type="component" value="Unassembled WGS sequence"/>
</dbReference>
<dbReference type="InterPro" id="IPR036390">
    <property type="entry name" value="WH_DNA-bd_sf"/>
</dbReference>
<sequence>MVLTRYTSSVDGTIPVQALLYNDEQLSGSQEGVGIYDGPQKSLKHQNGTVHATSHRLFYIDGHDPETRSFSLDLAAISQTEYYAGLFTSSPKVTLHLSAESPRSDEPNASLSESSGFDTWECQVCAYRNPPGLSPAAARICGLCGVPREAVPSDDHQESGPKTRHLSASLPSSGVASQSRSSTPANPTVQDESTACPACTFLNHPSLRNCEICDTPLPRPSESRRVLKSAPASRPTSPDWEDDPAQRFIKLSFRKGGDKAFYATLKSGLKGKAWELETVKPKSSAQNYSGASKGENFGAGISGILKTVESSAQNREDDLQEALQDLEALMVKAKDMARLATELNEKLSSANPRTTSPAFGSNPEPEEAAFLRSSLAQLGLQLENAPVTQDMIRDERKWFEELARELSRILQGSKGMMAERGIIALDEVWGAWNRARGVALIPPSTFLQILPLLPQYTDPPISHRTFSSGLKVLHTPPYARAAFAARLSGYLVMNGPKTTMDVALDEGLAVALVREMIEAGEEEGDFCRDDVGEAAIVGGGSGTGVEVRWWPNVFAGYVWDGQPEGN</sequence>
<dbReference type="Pfam" id="PF11605">
    <property type="entry name" value="Vps36_ESCRT-II"/>
    <property type="match status" value="1"/>
</dbReference>
<feature type="region of interest" description="Disordered" evidence="9">
    <location>
        <begin position="151"/>
        <end position="192"/>
    </location>
</feature>
<dbReference type="VEuPathDB" id="FungiDB:CC1G_02169"/>
<dbReference type="InterPro" id="IPR001876">
    <property type="entry name" value="Znf_RanBP2"/>
</dbReference>
<keyword evidence="6 7" id="KW-0653">Protein transport</keyword>
<feature type="coiled-coil region" evidence="8">
    <location>
        <begin position="305"/>
        <end position="346"/>
    </location>
</feature>
<feature type="region of interest" description="Disordered" evidence="9">
    <location>
        <begin position="221"/>
        <end position="243"/>
    </location>
</feature>
<dbReference type="STRING" id="240176.A8NKF3"/>
<reference evidence="11 12" key="1">
    <citation type="journal article" date="2010" name="Proc. Natl. Acad. Sci. U.S.A.">
        <title>Insights into evolution of multicellular fungi from the assembled chromosomes of the mushroom Coprinopsis cinerea (Coprinus cinereus).</title>
        <authorList>
            <person name="Stajich J.E."/>
            <person name="Wilke S.K."/>
            <person name="Ahren D."/>
            <person name="Au C.H."/>
            <person name="Birren B.W."/>
            <person name="Borodovsky M."/>
            <person name="Burns C."/>
            <person name="Canback B."/>
            <person name="Casselton L.A."/>
            <person name="Cheng C.K."/>
            <person name="Deng J."/>
            <person name="Dietrich F.S."/>
            <person name="Fargo D.C."/>
            <person name="Farman M.L."/>
            <person name="Gathman A.C."/>
            <person name="Goldberg J."/>
            <person name="Guigo R."/>
            <person name="Hoegger P.J."/>
            <person name="Hooker J.B."/>
            <person name="Huggins A."/>
            <person name="James T.Y."/>
            <person name="Kamada T."/>
            <person name="Kilaru S."/>
            <person name="Kodira C."/>
            <person name="Kues U."/>
            <person name="Kupfer D."/>
            <person name="Kwan H.S."/>
            <person name="Lomsadze A."/>
            <person name="Li W."/>
            <person name="Lilly W.W."/>
            <person name="Ma L.J."/>
            <person name="Mackey A.J."/>
            <person name="Manning G."/>
            <person name="Martin F."/>
            <person name="Muraguchi H."/>
            <person name="Natvig D.O."/>
            <person name="Palmerini H."/>
            <person name="Ramesh M.A."/>
            <person name="Rehmeyer C.J."/>
            <person name="Roe B.A."/>
            <person name="Shenoy N."/>
            <person name="Stanke M."/>
            <person name="Ter-Hovhannisyan V."/>
            <person name="Tunlid A."/>
            <person name="Velagapudi R."/>
            <person name="Vision T.J."/>
            <person name="Zeng Q."/>
            <person name="Zolan M.E."/>
            <person name="Pukkila P.J."/>
        </authorList>
    </citation>
    <scope>NUCLEOTIDE SEQUENCE [LARGE SCALE GENOMIC DNA]</scope>
    <source>
        <strain evidence="12">Okayama-7 / 130 / ATCC MYA-4618 / FGSC 9003</strain>
    </source>
</reference>
<feature type="domain" description="GLUE N-terminal" evidence="10">
    <location>
        <begin position="10"/>
        <end position="281"/>
    </location>
</feature>
<keyword evidence="3" id="KW-0479">Metal-binding</keyword>
<keyword evidence="12" id="KW-1185">Reference proteome</keyword>
<dbReference type="EMBL" id="AACS02000010">
    <property type="protein sequence ID" value="EAU87410.2"/>
    <property type="molecule type" value="Genomic_DNA"/>
</dbReference>
<evidence type="ECO:0000256" key="6">
    <source>
        <dbReference type="ARBA" id="ARBA00022927"/>
    </source>
</evidence>
<dbReference type="KEGG" id="cci:CC1G_02169"/>
<keyword evidence="7" id="KW-0967">Endosome</keyword>
<feature type="compositionally biased region" description="Polar residues" evidence="9">
    <location>
        <begin position="169"/>
        <end position="192"/>
    </location>
</feature>
<dbReference type="Gene3D" id="2.30.29.30">
    <property type="entry name" value="Pleckstrin-homology domain (PH domain)/Phosphotyrosine-binding domain (PTB)"/>
    <property type="match status" value="2"/>
</dbReference>
<dbReference type="SUPFAM" id="SSF46785">
    <property type="entry name" value="Winged helix' DNA-binding domain"/>
    <property type="match status" value="1"/>
</dbReference>
<dbReference type="HOGENOM" id="CLU_015433_3_0_1"/>
<comment type="subunit">
    <text evidence="7">Component of the endosomal sorting complex required for transport II (ESCRT-II).</text>
</comment>
<organism evidence="11 12">
    <name type="scientific">Coprinopsis cinerea (strain Okayama-7 / 130 / ATCC MYA-4618 / FGSC 9003)</name>
    <name type="common">Inky cap fungus</name>
    <name type="synonym">Hormographiella aspergillata</name>
    <dbReference type="NCBI Taxonomy" id="240176"/>
    <lineage>
        <taxon>Eukaryota</taxon>
        <taxon>Fungi</taxon>
        <taxon>Dikarya</taxon>
        <taxon>Basidiomycota</taxon>
        <taxon>Agaricomycotina</taxon>
        <taxon>Agaricomycetes</taxon>
        <taxon>Agaricomycetidae</taxon>
        <taxon>Agaricales</taxon>
        <taxon>Agaricineae</taxon>
        <taxon>Psathyrellaceae</taxon>
        <taxon>Coprinopsis</taxon>
    </lineage>
</organism>
<feature type="compositionally biased region" description="Basic and acidic residues" evidence="9">
    <location>
        <begin position="151"/>
        <end position="161"/>
    </location>
</feature>
<dbReference type="SMART" id="SM00547">
    <property type="entry name" value="ZnF_RBZ"/>
    <property type="match status" value="2"/>
</dbReference>
<evidence type="ECO:0000256" key="4">
    <source>
        <dbReference type="ARBA" id="ARBA00022771"/>
    </source>
</evidence>
<proteinExistence type="inferred from homology"/>
<comment type="similarity">
    <text evidence="1 7">Belongs to the VPS36 family.</text>
</comment>
<dbReference type="GO" id="GO:0031902">
    <property type="term" value="C:late endosome membrane"/>
    <property type="evidence" value="ECO:0007669"/>
    <property type="project" value="UniProtKB-UniRule"/>
</dbReference>
<dbReference type="Gene3D" id="1.10.10.10">
    <property type="entry name" value="Winged helix-like DNA-binding domain superfamily/Winged helix DNA-binding domain"/>
    <property type="match status" value="2"/>
</dbReference>
<comment type="function">
    <text evidence="7">Component of the ESCRT-II complex (endosomal sorting complex required for transport II), which is required for multivesicular body (MVB) formation and sorting of endosomal cargo proteins into MVBs.</text>
</comment>
<dbReference type="InterPro" id="IPR037855">
    <property type="entry name" value="Vps36"/>
</dbReference>